<evidence type="ECO:0000313" key="3">
    <source>
        <dbReference type="EMBL" id="CAH8287368.1"/>
    </source>
</evidence>
<evidence type="ECO:0000256" key="1">
    <source>
        <dbReference type="SAM" id="MobiDB-lite"/>
    </source>
</evidence>
<dbReference type="PANTHER" id="PTHR36784">
    <property type="entry name" value="HISTONE-LYSINE N-METHYLTRANSFERASE"/>
    <property type="match status" value="1"/>
</dbReference>
<dbReference type="SUPFAM" id="SSF103473">
    <property type="entry name" value="MFS general substrate transporter"/>
    <property type="match status" value="1"/>
</dbReference>
<keyword evidence="2" id="KW-0472">Membrane</keyword>
<dbReference type="PANTHER" id="PTHR36784:SF1">
    <property type="entry name" value="HISTONE-LYSINE N-METHYLTRANSFERASE"/>
    <property type="match status" value="1"/>
</dbReference>
<evidence type="ECO:0000313" key="4">
    <source>
        <dbReference type="Proteomes" id="UP001642260"/>
    </source>
</evidence>
<gene>
    <name evidence="3" type="ORF">ERUC_LOCUS1113</name>
</gene>
<feature type="transmembrane region" description="Helical" evidence="2">
    <location>
        <begin position="65"/>
        <end position="82"/>
    </location>
</feature>
<feature type="transmembrane region" description="Helical" evidence="2">
    <location>
        <begin position="102"/>
        <end position="122"/>
    </location>
</feature>
<keyword evidence="2" id="KW-1133">Transmembrane helix</keyword>
<sequence length="212" mass="25322">MEKLARRWRRRTRRGDDDDDNDDDKFVLPTFDDIDSRPIDTQEQEEYVRSLEEAHAQQTRQWKSVFAVLLICYGAFLFHSSFQQLMSPWELRYHAYFEEDLNSWMVISAELIAIMACGLSIVGLVDKKNDHRRWFWYSCVPGSALTIFWLYYLLRLPKFRWDVIWLPFGPLCGAGTCLYVDHLLEESSEEVKKLRNYMYAYKARMVFLDNLS</sequence>
<dbReference type="Proteomes" id="UP001642260">
    <property type="component" value="Unassembled WGS sequence"/>
</dbReference>
<dbReference type="InterPro" id="IPR036259">
    <property type="entry name" value="MFS_trans_sf"/>
</dbReference>
<dbReference type="EMBL" id="CAKOAT010041114">
    <property type="protein sequence ID" value="CAH8287368.1"/>
    <property type="molecule type" value="Genomic_DNA"/>
</dbReference>
<protein>
    <submittedName>
        <fullName evidence="3">Uncharacterized protein</fullName>
    </submittedName>
</protein>
<name>A0ABC8IWC4_ERUVS</name>
<organism evidence="3 4">
    <name type="scientific">Eruca vesicaria subsp. sativa</name>
    <name type="common">Garden rocket</name>
    <name type="synonym">Eruca sativa</name>
    <dbReference type="NCBI Taxonomy" id="29727"/>
    <lineage>
        <taxon>Eukaryota</taxon>
        <taxon>Viridiplantae</taxon>
        <taxon>Streptophyta</taxon>
        <taxon>Embryophyta</taxon>
        <taxon>Tracheophyta</taxon>
        <taxon>Spermatophyta</taxon>
        <taxon>Magnoliopsida</taxon>
        <taxon>eudicotyledons</taxon>
        <taxon>Gunneridae</taxon>
        <taxon>Pentapetalae</taxon>
        <taxon>rosids</taxon>
        <taxon>malvids</taxon>
        <taxon>Brassicales</taxon>
        <taxon>Brassicaceae</taxon>
        <taxon>Brassiceae</taxon>
        <taxon>Eruca</taxon>
    </lineage>
</organism>
<reference evidence="3 4" key="1">
    <citation type="submission" date="2022-03" db="EMBL/GenBank/DDBJ databases">
        <authorList>
            <person name="Macdonald S."/>
            <person name="Ahmed S."/>
            <person name="Newling K."/>
        </authorList>
    </citation>
    <scope>NUCLEOTIDE SEQUENCE [LARGE SCALE GENOMIC DNA]</scope>
</reference>
<keyword evidence="2" id="KW-0812">Transmembrane</keyword>
<comment type="caution">
    <text evidence="3">The sequence shown here is derived from an EMBL/GenBank/DDBJ whole genome shotgun (WGS) entry which is preliminary data.</text>
</comment>
<feature type="region of interest" description="Disordered" evidence="1">
    <location>
        <begin position="1"/>
        <end position="25"/>
    </location>
</feature>
<accession>A0ABC8IWC4</accession>
<feature type="transmembrane region" description="Helical" evidence="2">
    <location>
        <begin position="134"/>
        <end position="152"/>
    </location>
</feature>
<dbReference type="AlphaFoldDB" id="A0ABC8IWC4"/>
<evidence type="ECO:0000256" key="2">
    <source>
        <dbReference type="SAM" id="Phobius"/>
    </source>
</evidence>
<keyword evidence="4" id="KW-1185">Reference proteome</keyword>
<feature type="compositionally biased region" description="Basic residues" evidence="1">
    <location>
        <begin position="1"/>
        <end position="13"/>
    </location>
</feature>
<proteinExistence type="predicted"/>